<dbReference type="GO" id="GO:0005178">
    <property type="term" value="F:integrin binding"/>
    <property type="evidence" value="ECO:0007669"/>
    <property type="project" value="TreeGrafter"/>
</dbReference>
<dbReference type="SUPFAM" id="SSF69318">
    <property type="entry name" value="Integrin alpha N-terminal domain"/>
    <property type="match status" value="1"/>
</dbReference>
<evidence type="ECO:0000256" key="2">
    <source>
        <dbReference type="ARBA" id="ARBA00008054"/>
    </source>
</evidence>
<dbReference type="InterPro" id="IPR013519">
    <property type="entry name" value="Int_alpha_beta-p"/>
</dbReference>
<proteinExistence type="inferred from homology"/>
<organism evidence="17 18">
    <name type="scientific">Dissostichus mawsoni</name>
    <name type="common">Antarctic cod</name>
    <dbReference type="NCBI Taxonomy" id="36200"/>
    <lineage>
        <taxon>Eukaryota</taxon>
        <taxon>Metazoa</taxon>
        <taxon>Chordata</taxon>
        <taxon>Craniata</taxon>
        <taxon>Vertebrata</taxon>
        <taxon>Euteleostomi</taxon>
        <taxon>Actinopterygii</taxon>
        <taxon>Neopterygii</taxon>
        <taxon>Teleostei</taxon>
        <taxon>Neoteleostei</taxon>
        <taxon>Acanthomorphata</taxon>
        <taxon>Eupercaria</taxon>
        <taxon>Perciformes</taxon>
        <taxon>Notothenioidei</taxon>
        <taxon>Nototheniidae</taxon>
        <taxon>Dissostichus</taxon>
    </lineage>
</organism>
<dbReference type="Pfam" id="PF00357">
    <property type="entry name" value="Integrin_alpha"/>
    <property type="match status" value="2"/>
</dbReference>
<dbReference type="InterPro" id="IPR032695">
    <property type="entry name" value="Integrin_dom_sf"/>
</dbReference>
<feature type="repeat" description="FG-GAP" evidence="12">
    <location>
        <begin position="507"/>
        <end position="564"/>
    </location>
</feature>
<dbReference type="Pfam" id="PF20805">
    <property type="entry name" value="Integrin_A_Ig_2"/>
    <property type="match status" value="1"/>
</dbReference>
<dbReference type="PANTHER" id="PTHR23220">
    <property type="entry name" value="INTEGRIN ALPHA"/>
    <property type="match status" value="1"/>
</dbReference>
<evidence type="ECO:0000256" key="13">
    <source>
        <dbReference type="RuleBase" id="RU003762"/>
    </source>
</evidence>
<evidence type="ECO:0000259" key="14">
    <source>
        <dbReference type="Pfam" id="PF08441"/>
    </source>
</evidence>
<evidence type="ECO:0000259" key="16">
    <source>
        <dbReference type="Pfam" id="PF20806"/>
    </source>
</evidence>
<feature type="repeat" description="FG-GAP" evidence="12">
    <location>
        <begin position="157"/>
        <end position="221"/>
    </location>
</feature>
<dbReference type="PRINTS" id="PR01185">
    <property type="entry name" value="INTEGRINA"/>
</dbReference>
<protein>
    <recommendedName>
        <fullName evidence="19">Integrin alpha-2 domain-containing protein</fullName>
    </recommendedName>
</protein>
<dbReference type="PROSITE" id="PS51470">
    <property type="entry name" value="FG_GAP"/>
    <property type="match status" value="4"/>
</dbReference>
<feature type="repeat" description="FG-GAP" evidence="12">
    <location>
        <begin position="445"/>
        <end position="506"/>
    </location>
</feature>
<keyword evidence="6 13" id="KW-0130">Cell adhesion</keyword>
<dbReference type="OrthoDB" id="5317514at2759"/>
<evidence type="ECO:0000256" key="7">
    <source>
        <dbReference type="ARBA" id="ARBA00022989"/>
    </source>
</evidence>
<dbReference type="InterPro" id="IPR013517">
    <property type="entry name" value="FG-GAP"/>
</dbReference>
<feature type="transmembrane region" description="Helical" evidence="13">
    <location>
        <begin position="1159"/>
        <end position="1183"/>
    </location>
</feature>
<dbReference type="InterPro" id="IPR000413">
    <property type="entry name" value="Integrin_alpha"/>
</dbReference>
<dbReference type="Proteomes" id="UP000518266">
    <property type="component" value="Unassembled WGS sequence"/>
</dbReference>
<keyword evidence="3 13" id="KW-0812">Transmembrane</keyword>
<keyword evidence="7 13" id="KW-1133">Transmembrane helix</keyword>
<reference evidence="17 18" key="1">
    <citation type="submission" date="2020-03" db="EMBL/GenBank/DDBJ databases">
        <title>Dissostichus mawsoni Genome sequencing and assembly.</title>
        <authorList>
            <person name="Park H."/>
        </authorList>
    </citation>
    <scope>NUCLEOTIDE SEQUENCE [LARGE SCALE GENOMIC DNA]</scope>
    <source>
        <strain evidence="17">DM0001</strain>
        <tissue evidence="17">Muscle</tissue>
    </source>
</reference>
<sequence length="1273" mass="141353">METLCNDPAAGCCNSCCPSPWTLAELGTPAICASCGRSCPGQRGCMSLLISGNSLCIQLPGIRASKHSPSLPVVAAGGAVRGFTARWGTRSGSLQSDSTGQRGEQPPGHRLFTSDYWTHLDRAEMLLQGGPTVAYVALLFYYHLLEPTLVLAFNLDTTHVIRKDGEPGSLFGFSLAMHRQLNPDTRMLLIGAPRARALGQQTANITGGLYKCEITQSNKCERIQFDSEGEFICLSGYTVLFPKVKFKIYSADMFVLFCYIFKEDVRFENKENQWMGVTALVWETPQESRDITGRCFVLSQDLTIDSNSDEDGGNWKFCEGRARGHEMFGSCQQGLAATFTKDYHYIVFGAPGAYNWKGIVRLEQKNNTLLEMGVYDDGPYEVGDENLLRPEFVPVPANSYLGERLKKQIITRRRGLTVVAGAPRANHSGAVVLLRKESEASARLLEEHILHGPGLASSFGYDLTVVDLNGDGWQDIVVGAPQFYMKDRDIGGAACVYINQAGRWDKITPVRLYGTKDSMFGLAVENIGDINQDSYEDIAIGAPYDDGGAGKVYIYHGSAEGIKTSPAQILSGKEHSMRLFGYSLAGNMDLDSNSYPDVAVGSLSDTALIYRARPVISIRRDVKISPQEIDLTIKTCGNSNCFDVDMCFAYKGNPSSYNPKLTISYSVEADGERRKHGLTSRVMFLNKSSTETDYRFNATLDLRGQNQKSCVKITAKLKDNIKDKLRSVPIEVSAEIVGTKRQKSRNGLPQLMPILDSSQPSKEIIEVNFVKEGCGGDNICRSNLKMDYQLFYKQGNLEVYPPLPIKNKVPVFHLNYEKKDLALRAKLVGTFPNTLSYSGVRTEPTTTKKPIICTANQNGSQADCELGNPFKRGSKATFYIILNTAAMTLDTTEIDIDLQLQTTSVQENIVPVKVKARVIIEFPLSVTGEASPNQVSFGGVVKGESAMKKEEEIGSLITYKFRINNLWKSSVKASLNIQWPKLNKDGKWLLYLVKVTASGPEDVVCAPETEINSLKQIQETFSRTKREIGERKKVVKMSSLSDKTKVLTCDSGVRCVVLRCPLQGLDGTTVELRSRLWNSTFIEDYASIPNTHIVVRASLVLQTQAKNMILKTPHTDVSSSTDNNKLFILVLAHLNFFSFPILVTLAVSPEVAVAQFTGVPWWIILVAVLAGILILALLVFLLWKVRNIEVTPTFIECGFFKRATKDEYDAAYQKAEILCGFFKRSKQEDSVPRYHAVRIRKETPLEYKDEKAKLDPFDKKQWLTTWIDDESYS</sequence>
<dbReference type="AlphaFoldDB" id="A0A7J5Y1Q8"/>
<evidence type="ECO:0008006" key="19">
    <source>
        <dbReference type="Google" id="ProtNLM"/>
    </source>
</evidence>
<keyword evidence="8 13" id="KW-0401">Integrin</keyword>
<dbReference type="GO" id="GO:0008305">
    <property type="term" value="C:integrin complex"/>
    <property type="evidence" value="ECO:0007669"/>
    <property type="project" value="InterPro"/>
</dbReference>
<comment type="caution">
    <text evidence="17">The sequence shown here is derived from an EMBL/GenBank/DDBJ whole genome shotgun (WGS) entry which is preliminary data.</text>
</comment>
<evidence type="ECO:0000313" key="18">
    <source>
        <dbReference type="Proteomes" id="UP000518266"/>
    </source>
</evidence>
<keyword evidence="4" id="KW-0732">Signal</keyword>
<evidence type="ECO:0000256" key="1">
    <source>
        <dbReference type="ARBA" id="ARBA00004479"/>
    </source>
</evidence>
<comment type="caution">
    <text evidence="13">Lacks conserved residue(s) required for the propagation of feature annotation.</text>
</comment>
<evidence type="ECO:0000259" key="15">
    <source>
        <dbReference type="Pfam" id="PF20805"/>
    </source>
</evidence>
<keyword evidence="18" id="KW-1185">Reference proteome</keyword>
<dbReference type="Pfam" id="PF01839">
    <property type="entry name" value="FG-GAP"/>
    <property type="match status" value="2"/>
</dbReference>
<evidence type="ECO:0000256" key="4">
    <source>
        <dbReference type="ARBA" id="ARBA00022729"/>
    </source>
</evidence>
<feature type="domain" description="Integrin alpha second immunoglobulin-like" evidence="15">
    <location>
        <begin position="774"/>
        <end position="918"/>
    </location>
</feature>
<feature type="domain" description="Integrin alpha third immunoglobulin-like" evidence="16">
    <location>
        <begin position="924"/>
        <end position="1115"/>
    </location>
</feature>
<dbReference type="PANTHER" id="PTHR23220:SF9">
    <property type="entry name" value="INTEGRIN ALPHA-6"/>
    <property type="match status" value="1"/>
</dbReference>
<name>A0A7J5Y1Q8_DISMA</name>
<accession>A0A7J5Y1Q8</accession>
<evidence type="ECO:0000313" key="17">
    <source>
        <dbReference type="EMBL" id="KAF3843260.1"/>
    </source>
</evidence>
<evidence type="ECO:0000256" key="6">
    <source>
        <dbReference type="ARBA" id="ARBA00022889"/>
    </source>
</evidence>
<dbReference type="SUPFAM" id="SSF69179">
    <property type="entry name" value="Integrin domains"/>
    <property type="match status" value="3"/>
</dbReference>
<keyword evidence="9 13" id="KW-0472">Membrane</keyword>
<comment type="similarity">
    <text evidence="2 13">Belongs to the integrin alpha chain family.</text>
</comment>
<keyword evidence="10 13" id="KW-0675">Receptor</keyword>
<dbReference type="InterPro" id="IPR048285">
    <property type="entry name" value="Integrin_alpha_Ig-like_2"/>
</dbReference>
<gene>
    <name evidence="17" type="ORF">F7725_002109</name>
</gene>
<keyword evidence="5" id="KW-0677">Repeat</keyword>
<dbReference type="SMART" id="SM00191">
    <property type="entry name" value="Int_alpha"/>
    <property type="match status" value="5"/>
</dbReference>
<evidence type="ECO:0000256" key="3">
    <source>
        <dbReference type="ARBA" id="ARBA00022692"/>
    </source>
</evidence>
<evidence type="ECO:0000256" key="11">
    <source>
        <dbReference type="ARBA" id="ARBA00023180"/>
    </source>
</evidence>
<dbReference type="GO" id="GO:0033627">
    <property type="term" value="P:cell adhesion mediated by integrin"/>
    <property type="evidence" value="ECO:0007669"/>
    <property type="project" value="TreeGrafter"/>
</dbReference>
<comment type="subcellular location">
    <subcellularLocation>
        <location evidence="1 13">Membrane</location>
        <topology evidence="1 13">Single-pass type I membrane protein</topology>
    </subcellularLocation>
</comment>
<dbReference type="InterPro" id="IPR028994">
    <property type="entry name" value="Integrin_alpha_N"/>
</dbReference>
<dbReference type="InterPro" id="IPR013649">
    <property type="entry name" value="Integrin_alpha_Ig-like_1"/>
</dbReference>
<evidence type="ECO:0000256" key="10">
    <source>
        <dbReference type="ARBA" id="ARBA00023170"/>
    </source>
</evidence>
<dbReference type="Gene3D" id="2.60.40.1460">
    <property type="entry name" value="Integrin domains. Chain A, domain 2"/>
    <property type="match status" value="1"/>
</dbReference>
<dbReference type="GO" id="GO:0009897">
    <property type="term" value="C:external side of plasma membrane"/>
    <property type="evidence" value="ECO:0007669"/>
    <property type="project" value="TreeGrafter"/>
</dbReference>
<dbReference type="Pfam" id="PF20806">
    <property type="entry name" value="Integrin_A_Ig_3"/>
    <property type="match status" value="1"/>
</dbReference>
<feature type="transmembrane region" description="Helical" evidence="13">
    <location>
        <begin position="1126"/>
        <end position="1147"/>
    </location>
</feature>
<dbReference type="InterPro" id="IPR018184">
    <property type="entry name" value="Integrin_alpha_C_CS"/>
</dbReference>
<dbReference type="EMBL" id="JAAKFY010000018">
    <property type="protein sequence ID" value="KAF3843260.1"/>
    <property type="molecule type" value="Genomic_DNA"/>
</dbReference>
<feature type="repeat" description="FG-GAP" evidence="12">
    <location>
        <begin position="567"/>
        <end position="627"/>
    </location>
</feature>
<feature type="domain" description="Integrin alpha first immunoglubulin-like" evidence="14">
    <location>
        <begin position="612"/>
        <end position="772"/>
    </location>
</feature>
<evidence type="ECO:0000256" key="8">
    <source>
        <dbReference type="ARBA" id="ARBA00023037"/>
    </source>
</evidence>
<dbReference type="Gene3D" id="2.130.10.130">
    <property type="entry name" value="Integrin alpha, N-terminal"/>
    <property type="match status" value="1"/>
</dbReference>
<evidence type="ECO:0000256" key="12">
    <source>
        <dbReference type="PROSITE-ProRule" id="PRU00803"/>
    </source>
</evidence>
<dbReference type="Gene3D" id="2.60.40.1530">
    <property type="entry name" value="ntegrin, alpha v. Chain A, domain 4"/>
    <property type="match status" value="1"/>
</dbReference>
<evidence type="ECO:0000256" key="5">
    <source>
        <dbReference type="ARBA" id="ARBA00022737"/>
    </source>
</evidence>
<dbReference type="InterPro" id="IPR048286">
    <property type="entry name" value="Integrin_alpha_Ig-like_3"/>
</dbReference>
<dbReference type="Gene3D" id="2.60.40.1510">
    <property type="entry name" value="ntegrin, alpha v. Chain A, domain 3"/>
    <property type="match status" value="1"/>
</dbReference>
<dbReference type="Gene3D" id="1.20.5.930">
    <property type="entry name" value="Bicelle-embedded integrin alpha(iib) transmembrane segment"/>
    <property type="match status" value="1"/>
</dbReference>
<dbReference type="GO" id="GO:0098609">
    <property type="term" value="P:cell-cell adhesion"/>
    <property type="evidence" value="ECO:0007669"/>
    <property type="project" value="TreeGrafter"/>
</dbReference>
<dbReference type="GO" id="GO:0007229">
    <property type="term" value="P:integrin-mediated signaling pathway"/>
    <property type="evidence" value="ECO:0007669"/>
    <property type="project" value="UniProtKB-KW"/>
</dbReference>
<evidence type="ECO:0000256" key="9">
    <source>
        <dbReference type="ARBA" id="ARBA00023136"/>
    </source>
</evidence>
<keyword evidence="11" id="KW-0325">Glycoprotein</keyword>
<dbReference type="GO" id="GO:0050900">
    <property type="term" value="P:leukocyte migration"/>
    <property type="evidence" value="ECO:0007669"/>
    <property type="project" value="TreeGrafter"/>
</dbReference>
<dbReference type="GO" id="GO:0007160">
    <property type="term" value="P:cell-matrix adhesion"/>
    <property type="evidence" value="ECO:0007669"/>
    <property type="project" value="TreeGrafter"/>
</dbReference>
<dbReference type="Pfam" id="PF08441">
    <property type="entry name" value="Integrin_A_Ig_1"/>
    <property type="match status" value="1"/>
</dbReference>